<feature type="region of interest" description="Disordered" evidence="1">
    <location>
        <begin position="136"/>
        <end position="187"/>
    </location>
</feature>
<evidence type="ECO:0000256" key="1">
    <source>
        <dbReference type="SAM" id="MobiDB-lite"/>
    </source>
</evidence>
<comment type="caution">
    <text evidence="2">The sequence shown here is derived from an EMBL/GenBank/DDBJ whole genome shotgun (WGS) entry which is preliminary data.</text>
</comment>
<name>A0AAN7S220_MYCAM</name>
<feature type="compositionally biased region" description="Basic and acidic residues" evidence="1">
    <location>
        <begin position="159"/>
        <end position="174"/>
    </location>
</feature>
<keyword evidence="3" id="KW-1185">Reference proteome</keyword>
<organism evidence="2 3">
    <name type="scientific">Mycteria americana</name>
    <name type="common">Wood stork</name>
    <dbReference type="NCBI Taxonomy" id="33587"/>
    <lineage>
        <taxon>Eukaryota</taxon>
        <taxon>Metazoa</taxon>
        <taxon>Chordata</taxon>
        <taxon>Craniata</taxon>
        <taxon>Vertebrata</taxon>
        <taxon>Euteleostomi</taxon>
        <taxon>Archelosauria</taxon>
        <taxon>Archosauria</taxon>
        <taxon>Dinosauria</taxon>
        <taxon>Saurischia</taxon>
        <taxon>Theropoda</taxon>
        <taxon>Coelurosauria</taxon>
        <taxon>Aves</taxon>
        <taxon>Neognathae</taxon>
        <taxon>Neoaves</taxon>
        <taxon>Aequornithes</taxon>
        <taxon>Ciconiiformes</taxon>
        <taxon>Ciconiidae</taxon>
        <taxon>Mycteria</taxon>
    </lineage>
</organism>
<reference evidence="2 3" key="1">
    <citation type="journal article" date="2023" name="J. Hered.">
        <title>Chromosome-level genome of the wood stork (Mycteria americana) provides insight into avian chromosome evolution.</title>
        <authorList>
            <person name="Flamio R. Jr."/>
            <person name="Ramstad K.M."/>
        </authorList>
    </citation>
    <scope>NUCLEOTIDE SEQUENCE [LARGE SCALE GENOMIC DNA]</scope>
    <source>
        <strain evidence="2">JAX WOST 10</strain>
    </source>
</reference>
<protein>
    <submittedName>
        <fullName evidence="2">Uncharacterized protein</fullName>
    </submittedName>
</protein>
<dbReference type="EMBL" id="JAUNZN010000002">
    <property type="protein sequence ID" value="KAK4825500.1"/>
    <property type="molecule type" value="Genomic_DNA"/>
</dbReference>
<accession>A0AAN7S220</accession>
<gene>
    <name evidence="2" type="ORF">QYF61_000013</name>
</gene>
<evidence type="ECO:0000313" key="3">
    <source>
        <dbReference type="Proteomes" id="UP001333110"/>
    </source>
</evidence>
<dbReference type="Proteomes" id="UP001333110">
    <property type="component" value="Unassembled WGS sequence"/>
</dbReference>
<evidence type="ECO:0000313" key="2">
    <source>
        <dbReference type="EMBL" id="KAK4825500.1"/>
    </source>
</evidence>
<dbReference type="AlphaFoldDB" id="A0AAN7S220"/>
<proteinExistence type="predicted"/>
<sequence>MTNRSSIASPLSLISVVLSHLGRLQFFMNFSSMGVLHGVQFFRNRLLQCGSPMGSQVLPEILLQCRLFSMGHSSCQEPTPVWALHGMQLPSGHFRQLWQGVFHGLQVNGFGTEVFTTVMGGLKGDSAKPPRRAALRQRTASGDRCWIGKTTAKLRKEGRKKEEKKGGTEREGYRSHAPAPEQEGGSS</sequence>